<evidence type="ECO:0000256" key="2">
    <source>
        <dbReference type="ARBA" id="ARBA00023015"/>
    </source>
</evidence>
<reference evidence="8 9" key="1">
    <citation type="submission" date="2024-09" db="EMBL/GenBank/DDBJ databases">
        <authorList>
            <person name="Sun Q."/>
            <person name="Mori K."/>
        </authorList>
    </citation>
    <scope>NUCLEOTIDE SEQUENCE [LARGE SCALE GENOMIC DNA]</scope>
    <source>
        <strain evidence="8 9">JCM 3028</strain>
    </source>
</reference>
<dbReference type="Proteomes" id="UP001589610">
    <property type="component" value="Unassembled WGS sequence"/>
</dbReference>
<dbReference type="PRINTS" id="PR00038">
    <property type="entry name" value="HTHLUXR"/>
</dbReference>
<proteinExistence type="predicted"/>
<dbReference type="RefSeq" id="WP_386160745.1">
    <property type="nucleotide sequence ID" value="NZ_JBHMBS010000015.1"/>
</dbReference>
<evidence type="ECO:0000256" key="4">
    <source>
        <dbReference type="ARBA" id="ARBA00023163"/>
    </source>
</evidence>
<dbReference type="Pfam" id="PF00072">
    <property type="entry name" value="Response_reg"/>
    <property type="match status" value="1"/>
</dbReference>
<evidence type="ECO:0000256" key="1">
    <source>
        <dbReference type="ARBA" id="ARBA00022553"/>
    </source>
</evidence>
<evidence type="ECO:0000313" key="8">
    <source>
        <dbReference type="EMBL" id="MFB9679341.1"/>
    </source>
</evidence>
<dbReference type="PROSITE" id="PS50043">
    <property type="entry name" value="HTH_LUXR_2"/>
    <property type="match status" value="1"/>
</dbReference>
<protein>
    <submittedName>
        <fullName evidence="8">Response regulator</fullName>
    </submittedName>
</protein>
<evidence type="ECO:0000259" key="6">
    <source>
        <dbReference type="PROSITE" id="PS50043"/>
    </source>
</evidence>
<dbReference type="Gene3D" id="3.40.50.2300">
    <property type="match status" value="1"/>
</dbReference>
<organism evidence="8 9">
    <name type="scientific">Streptosporangium vulgare</name>
    <dbReference type="NCBI Taxonomy" id="46190"/>
    <lineage>
        <taxon>Bacteria</taxon>
        <taxon>Bacillati</taxon>
        <taxon>Actinomycetota</taxon>
        <taxon>Actinomycetes</taxon>
        <taxon>Streptosporangiales</taxon>
        <taxon>Streptosporangiaceae</taxon>
        <taxon>Streptosporangium</taxon>
    </lineage>
</organism>
<dbReference type="SUPFAM" id="SSF52172">
    <property type="entry name" value="CheY-like"/>
    <property type="match status" value="1"/>
</dbReference>
<comment type="caution">
    <text evidence="8">The sequence shown here is derived from an EMBL/GenBank/DDBJ whole genome shotgun (WGS) entry which is preliminary data.</text>
</comment>
<dbReference type="InterPro" id="IPR000792">
    <property type="entry name" value="Tscrpt_reg_LuxR_C"/>
</dbReference>
<dbReference type="PROSITE" id="PS50110">
    <property type="entry name" value="RESPONSE_REGULATORY"/>
    <property type="match status" value="1"/>
</dbReference>
<dbReference type="CDD" id="cd06170">
    <property type="entry name" value="LuxR_C_like"/>
    <property type="match status" value="1"/>
</dbReference>
<dbReference type="Pfam" id="PF00196">
    <property type="entry name" value="GerE"/>
    <property type="match status" value="1"/>
</dbReference>
<dbReference type="SMART" id="SM00448">
    <property type="entry name" value="REC"/>
    <property type="match status" value="1"/>
</dbReference>
<dbReference type="InterPro" id="IPR058245">
    <property type="entry name" value="NreC/VraR/RcsB-like_REC"/>
</dbReference>
<dbReference type="SMART" id="SM00421">
    <property type="entry name" value="HTH_LUXR"/>
    <property type="match status" value="1"/>
</dbReference>
<keyword evidence="1 5" id="KW-0597">Phosphoprotein</keyword>
<evidence type="ECO:0000259" key="7">
    <source>
        <dbReference type="PROSITE" id="PS50110"/>
    </source>
</evidence>
<keyword evidence="2" id="KW-0805">Transcription regulation</keyword>
<name>A0ABV5TJQ1_9ACTN</name>
<dbReference type="InterPro" id="IPR039420">
    <property type="entry name" value="WalR-like"/>
</dbReference>
<dbReference type="PANTHER" id="PTHR43214:SF24">
    <property type="entry name" value="TRANSCRIPTIONAL REGULATORY PROTEIN NARL-RELATED"/>
    <property type="match status" value="1"/>
</dbReference>
<accession>A0ABV5TJQ1</accession>
<feature type="modified residue" description="4-aspartylphosphate" evidence="5">
    <location>
        <position position="55"/>
    </location>
</feature>
<evidence type="ECO:0000256" key="3">
    <source>
        <dbReference type="ARBA" id="ARBA00023125"/>
    </source>
</evidence>
<feature type="domain" description="Response regulatory" evidence="7">
    <location>
        <begin position="4"/>
        <end position="120"/>
    </location>
</feature>
<keyword evidence="3" id="KW-0238">DNA-binding</keyword>
<keyword evidence="9" id="KW-1185">Reference proteome</keyword>
<feature type="domain" description="HTH luxR-type" evidence="6">
    <location>
        <begin position="148"/>
        <end position="213"/>
    </location>
</feature>
<sequence>MSIRVLVADDQALVRGGFRMILEARADLEVVGEAGDGREAATLVERLRPDVVLMDVRMPGVDGLEATRRIVASGSPARVIVLTTYDVDESVFAALRAGASAFLLKDVRPAELVEAIRVVARGDALLAPSVTRRLLDRFVTVLPDPDGSPPDLGSLTGREVEVLRLVALALSNAEIAERLVLTEATVKTHVSSVLRKLGLRDRVQAVVLAYDVGLVRPRSG</sequence>
<dbReference type="InterPro" id="IPR016032">
    <property type="entry name" value="Sig_transdc_resp-reg_C-effctor"/>
</dbReference>
<dbReference type="InterPro" id="IPR001789">
    <property type="entry name" value="Sig_transdc_resp-reg_receiver"/>
</dbReference>
<dbReference type="SUPFAM" id="SSF46894">
    <property type="entry name" value="C-terminal effector domain of the bipartite response regulators"/>
    <property type="match status" value="1"/>
</dbReference>
<dbReference type="EMBL" id="JBHMBS010000015">
    <property type="protein sequence ID" value="MFB9679341.1"/>
    <property type="molecule type" value="Genomic_DNA"/>
</dbReference>
<dbReference type="InterPro" id="IPR011006">
    <property type="entry name" value="CheY-like_superfamily"/>
</dbReference>
<evidence type="ECO:0000313" key="9">
    <source>
        <dbReference type="Proteomes" id="UP001589610"/>
    </source>
</evidence>
<gene>
    <name evidence="8" type="ORF">ACFFRH_28000</name>
</gene>
<keyword evidence="4" id="KW-0804">Transcription</keyword>
<evidence type="ECO:0000256" key="5">
    <source>
        <dbReference type="PROSITE-ProRule" id="PRU00169"/>
    </source>
</evidence>
<dbReference type="PANTHER" id="PTHR43214">
    <property type="entry name" value="TWO-COMPONENT RESPONSE REGULATOR"/>
    <property type="match status" value="1"/>
</dbReference>
<dbReference type="CDD" id="cd17535">
    <property type="entry name" value="REC_NarL-like"/>
    <property type="match status" value="1"/>
</dbReference>